<name>A0A5E6MFH0_9BACT</name>
<dbReference type="InterPro" id="IPR023366">
    <property type="entry name" value="ATP_synth_asu-like_sf"/>
</dbReference>
<keyword evidence="6" id="KW-1185">Reference proteome</keyword>
<dbReference type="NCBIfam" id="NF006767">
    <property type="entry name" value="PRK09289.1"/>
    <property type="match status" value="1"/>
</dbReference>
<dbReference type="NCBIfam" id="TIGR00187">
    <property type="entry name" value="ribE"/>
    <property type="match status" value="1"/>
</dbReference>
<keyword evidence="5" id="KW-0808">Transferase</keyword>
<dbReference type="EMBL" id="CABFVA020000012">
    <property type="protein sequence ID" value="VVM04798.1"/>
    <property type="molecule type" value="Genomic_DNA"/>
</dbReference>
<evidence type="ECO:0000256" key="2">
    <source>
        <dbReference type="NCBIfam" id="TIGR00187"/>
    </source>
</evidence>
<dbReference type="PIRSF" id="PIRSF000498">
    <property type="entry name" value="Riboflavin_syn_A"/>
    <property type="match status" value="1"/>
</dbReference>
<protein>
    <recommendedName>
        <fullName evidence="2">Riboflavin synthase</fullName>
        <ecNumber evidence="2">2.5.1.9</ecNumber>
    </recommendedName>
</protein>
<evidence type="ECO:0000313" key="5">
    <source>
        <dbReference type="EMBL" id="VVM04798.1"/>
    </source>
</evidence>
<evidence type="ECO:0000256" key="1">
    <source>
        <dbReference type="ARBA" id="ARBA00022737"/>
    </source>
</evidence>
<gene>
    <name evidence="5" type="primary">ribE</name>
    <name evidence="5" type="synonym">RIB5</name>
    <name evidence="5" type="ORF">MAMT_00306</name>
</gene>
<dbReference type="AlphaFoldDB" id="A0A5E6MFH0"/>
<feature type="domain" description="Lumazine-binding" evidence="4">
    <location>
        <begin position="1"/>
        <end position="95"/>
    </location>
</feature>
<dbReference type="SUPFAM" id="SSF63380">
    <property type="entry name" value="Riboflavin synthase domain-like"/>
    <property type="match status" value="2"/>
</dbReference>
<dbReference type="PROSITE" id="PS51177">
    <property type="entry name" value="LUMAZINE_BIND"/>
    <property type="match status" value="2"/>
</dbReference>
<dbReference type="PANTHER" id="PTHR21098">
    <property type="entry name" value="RIBOFLAVIN SYNTHASE ALPHA CHAIN"/>
    <property type="match status" value="1"/>
</dbReference>
<dbReference type="InterPro" id="IPR017938">
    <property type="entry name" value="Riboflavin_synthase-like_b-brl"/>
</dbReference>
<dbReference type="PANTHER" id="PTHR21098:SF0">
    <property type="entry name" value="RIBOFLAVIN SYNTHASE"/>
    <property type="match status" value="1"/>
</dbReference>
<dbReference type="OrthoDB" id="9788537at2"/>
<keyword evidence="1" id="KW-0677">Repeat</keyword>
<feature type="repeat" description="Lumazine-binding" evidence="3">
    <location>
        <begin position="1"/>
        <end position="95"/>
    </location>
</feature>
<accession>A0A5E6MFH0</accession>
<feature type="repeat" description="Lumazine-binding" evidence="3">
    <location>
        <begin position="96"/>
        <end position="192"/>
    </location>
</feature>
<evidence type="ECO:0000259" key="4">
    <source>
        <dbReference type="PROSITE" id="PS51177"/>
    </source>
</evidence>
<sequence>MFTGIVEAVGRVQAKPTAALPVLWIDGGKVAESLKPADSLAVNGCCLTVTQKEATSLRFDILEETLRRTNLGGLDNGDLVNLERPVAAGSRIDGHFVTGHVDGQIRLVDIRHQGAEHELSLERRKDWETVIVPKGSIALDGISLTVGITKEDRFSVWITPFTWQATTLRTRRAGDLLNVEIDILARYVAAQLGKPLSERL</sequence>
<evidence type="ECO:0000313" key="6">
    <source>
        <dbReference type="Proteomes" id="UP000334923"/>
    </source>
</evidence>
<evidence type="ECO:0000256" key="3">
    <source>
        <dbReference type="PROSITE-ProRule" id="PRU00524"/>
    </source>
</evidence>
<reference evidence="5 6" key="1">
    <citation type="submission" date="2019-09" db="EMBL/GenBank/DDBJ databases">
        <authorList>
            <person name="Cremers G."/>
        </authorList>
    </citation>
    <scope>NUCLEOTIDE SEQUENCE [LARGE SCALE GENOMIC DNA]</scope>
    <source>
        <strain evidence="5">4A</strain>
    </source>
</reference>
<dbReference type="CDD" id="cd00402">
    <property type="entry name" value="Riboflavin_synthase_like"/>
    <property type="match status" value="1"/>
</dbReference>
<dbReference type="InterPro" id="IPR026017">
    <property type="entry name" value="Lumazine-bd_dom"/>
</dbReference>
<feature type="domain" description="Lumazine-binding" evidence="4">
    <location>
        <begin position="96"/>
        <end position="192"/>
    </location>
</feature>
<dbReference type="Proteomes" id="UP000334923">
    <property type="component" value="Unassembled WGS sequence"/>
</dbReference>
<proteinExistence type="predicted"/>
<dbReference type="EC" id="2.5.1.9" evidence="2"/>
<organism evidence="5 6">
    <name type="scientific">Methylacidimicrobium tartarophylax</name>
    <dbReference type="NCBI Taxonomy" id="1041768"/>
    <lineage>
        <taxon>Bacteria</taxon>
        <taxon>Pseudomonadati</taxon>
        <taxon>Verrucomicrobiota</taxon>
        <taxon>Methylacidimicrobium</taxon>
    </lineage>
</organism>
<dbReference type="GO" id="GO:0004746">
    <property type="term" value="F:riboflavin synthase activity"/>
    <property type="evidence" value="ECO:0007669"/>
    <property type="project" value="UniProtKB-UniRule"/>
</dbReference>
<dbReference type="GO" id="GO:0009231">
    <property type="term" value="P:riboflavin biosynthetic process"/>
    <property type="evidence" value="ECO:0007669"/>
    <property type="project" value="TreeGrafter"/>
</dbReference>
<dbReference type="InterPro" id="IPR001783">
    <property type="entry name" value="Lumazine-bd"/>
</dbReference>
<dbReference type="Gene3D" id="2.40.30.20">
    <property type="match status" value="2"/>
</dbReference>
<dbReference type="Pfam" id="PF00677">
    <property type="entry name" value="Lum_binding"/>
    <property type="match status" value="2"/>
</dbReference>